<dbReference type="PROSITE" id="PS00518">
    <property type="entry name" value="ZF_RING_1"/>
    <property type="match status" value="1"/>
</dbReference>
<evidence type="ECO:0000256" key="2">
    <source>
        <dbReference type="ARBA" id="ARBA00012251"/>
    </source>
</evidence>
<dbReference type="Gene3D" id="2.20.25.20">
    <property type="match status" value="1"/>
</dbReference>
<dbReference type="OrthoDB" id="1431934at2759"/>
<evidence type="ECO:0000256" key="8">
    <source>
        <dbReference type="ARBA" id="ARBA00022833"/>
    </source>
</evidence>
<dbReference type="Gene3D" id="3.10.110.10">
    <property type="entry name" value="Ubiquitin Conjugating Enzyme"/>
    <property type="match status" value="1"/>
</dbReference>
<evidence type="ECO:0000256" key="4">
    <source>
        <dbReference type="ARBA" id="ARBA00022723"/>
    </source>
</evidence>
<evidence type="ECO:0000256" key="7">
    <source>
        <dbReference type="ARBA" id="ARBA00022786"/>
    </source>
</evidence>
<evidence type="ECO:0000313" key="10">
    <source>
        <dbReference type="Proteomes" id="UP000749559"/>
    </source>
</evidence>
<dbReference type="InterPro" id="IPR044066">
    <property type="entry name" value="TRIAD_supradom"/>
</dbReference>
<keyword evidence="7" id="KW-0833">Ubl conjugation pathway</keyword>
<dbReference type="SMART" id="SM00647">
    <property type="entry name" value="IBR"/>
    <property type="match status" value="2"/>
</dbReference>
<dbReference type="Pfam" id="PF01485">
    <property type="entry name" value="IBR"/>
    <property type="match status" value="1"/>
</dbReference>
<dbReference type="PROSITE" id="PS50908">
    <property type="entry name" value="RWD"/>
    <property type="match status" value="1"/>
</dbReference>
<dbReference type="SMART" id="SM00591">
    <property type="entry name" value="RWD"/>
    <property type="match status" value="1"/>
</dbReference>
<keyword evidence="8" id="KW-0862">Zinc</keyword>
<dbReference type="PANTHER" id="PTHR11685">
    <property type="entry name" value="RBR FAMILY RING FINGER AND IBR DOMAIN-CONTAINING"/>
    <property type="match status" value="1"/>
</dbReference>
<comment type="catalytic activity">
    <reaction evidence="1">
        <text>[E2 ubiquitin-conjugating enzyme]-S-ubiquitinyl-L-cysteine + [acceptor protein]-L-lysine = [E2 ubiquitin-conjugating enzyme]-L-cysteine + [acceptor protein]-N(6)-ubiquitinyl-L-lysine.</text>
        <dbReference type="EC" id="2.3.2.31"/>
    </reaction>
</comment>
<keyword evidence="4" id="KW-0479">Metal-binding</keyword>
<evidence type="ECO:0000256" key="5">
    <source>
        <dbReference type="ARBA" id="ARBA00022737"/>
    </source>
</evidence>
<evidence type="ECO:0000313" key="9">
    <source>
        <dbReference type="EMBL" id="CAH1793750.1"/>
    </source>
</evidence>
<dbReference type="InterPro" id="IPR017907">
    <property type="entry name" value="Znf_RING_CS"/>
</dbReference>
<organism evidence="9 10">
    <name type="scientific">Owenia fusiformis</name>
    <name type="common">Polychaete worm</name>
    <dbReference type="NCBI Taxonomy" id="6347"/>
    <lineage>
        <taxon>Eukaryota</taxon>
        <taxon>Metazoa</taxon>
        <taxon>Spiralia</taxon>
        <taxon>Lophotrochozoa</taxon>
        <taxon>Annelida</taxon>
        <taxon>Polychaeta</taxon>
        <taxon>Sedentaria</taxon>
        <taxon>Canalipalpata</taxon>
        <taxon>Sabellida</taxon>
        <taxon>Oweniida</taxon>
        <taxon>Oweniidae</taxon>
        <taxon>Owenia</taxon>
    </lineage>
</organism>
<dbReference type="InterPro" id="IPR031127">
    <property type="entry name" value="E3_UB_ligase_RBR"/>
</dbReference>
<dbReference type="Gene3D" id="3.30.40.10">
    <property type="entry name" value="Zinc/RING finger domain, C3HC4 (zinc finger)"/>
    <property type="match status" value="1"/>
</dbReference>
<dbReference type="CDD" id="cd23820">
    <property type="entry name" value="RWD_RNF14"/>
    <property type="match status" value="1"/>
</dbReference>
<dbReference type="InterPro" id="IPR001841">
    <property type="entry name" value="Znf_RING"/>
</dbReference>
<evidence type="ECO:0000256" key="1">
    <source>
        <dbReference type="ARBA" id="ARBA00001798"/>
    </source>
</evidence>
<dbReference type="SUPFAM" id="SSF57850">
    <property type="entry name" value="RING/U-box"/>
    <property type="match status" value="4"/>
</dbReference>
<dbReference type="SUPFAM" id="SSF54495">
    <property type="entry name" value="UBC-like"/>
    <property type="match status" value="1"/>
</dbReference>
<gene>
    <name evidence="9" type="ORF">OFUS_LOCUS18560</name>
</gene>
<comment type="caution">
    <text evidence="9">The sequence shown here is derived from an EMBL/GenBank/DDBJ whole genome shotgun (WGS) entry which is preliminary data.</text>
</comment>
<dbReference type="PROSITE" id="PS51873">
    <property type="entry name" value="TRIAD"/>
    <property type="match status" value="1"/>
</dbReference>
<dbReference type="CDD" id="cd20341">
    <property type="entry name" value="BRcat_RBR_RNF14"/>
    <property type="match status" value="1"/>
</dbReference>
<dbReference type="Gene3D" id="1.20.120.1750">
    <property type="match status" value="1"/>
</dbReference>
<dbReference type="GO" id="GO:0061630">
    <property type="term" value="F:ubiquitin protein ligase activity"/>
    <property type="evidence" value="ECO:0007669"/>
    <property type="project" value="UniProtKB-EC"/>
</dbReference>
<evidence type="ECO:0000256" key="6">
    <source>
        <dbReference type="ARBA" id="ARBA00022771"/>
    </source>
</evidence>
<accession>A0A8J1UNI0</accession>
<dbReference type="GO" id="GO:0016567">
    <property type="term" value="P:protein ubiquitination"/>
    <property type="evidence" value="ECO:0007669"/>
    <property type="project" value="InterPro"/>
</dbReference>
<evidence type="ECO:0000256" key="3">
    <source>
        <dbReference type="ARBA" id="ARBA00022679"/>
    </source>
</evidence>
<keyword evidence="5" id="KW-0677">Repeat</keyword>
<dbReference type="InterPro" id="IPR006575">
    <property type="entry name" value="RWD_dom"/>
</dbReference>
<dbReference type="Proteomes" id="UP000749559">
    <property type="component" value="Unassembled WGS sequence"/>
</dbReference>
<protein>
    <recommendedName>
        <fullName evidence="2">RBR-type E3 ubiquitin transferase</fullName>
        <ecNumber evidence="2">2.3.2.31</ecNumber>
    </recommendedName>
</protein>
<dbReference type="GO" id="GO:0008270">
    <property type="term" value="F:zinc ion binding"/>
    <property type="evidence" value="ECO:0007669"/>
    <property type="project" value="UniProtKB-KW"/>
</dbReference>
<reference evidence="9" key="1">
    <citation type="submission" date="2022-03" db="EMBL/GenBank/DDBJ databases">
        <authorList>
            <person name="Martin C."/>
        </authorList>
    </citation>
    <scope>NUCLEOTIDE SEQUENCE</scope>
</reference>
<keyword evidence="3" id="KW-0808">Transferase</keyword>
<dbReference type="EC" id="2.3.2.31" evidence="2"/>
<keyword evidence="10" id="KW-1185">Reference proteome</keyword>
<dbReference type="SMART" id="SM00184">
    <property type="entry name" value="RING"/>
    <property type="match status" value="3"/>
</dbReference>
<keyword evidence="6" id="KW-0863">Zinc-finger</keyword>
<dbReference type="Pfam" id="PF26200">
    <property type="entry name" value="Rcat_RNF216"/>
    <property type="match status" value="1"/>
</dbReference>
<proteinExistence type="predicted"/>
<dbReference type="AlphaFoldDB" id="A0A8J1UNI0"/>
<dbReference type="InterPro" id="IPR013083">
    <property type="entry name" value="Znf_RING/FYVE/PHD"/>
</dbReference>
<dbReference type="FunFam" id="3.30.40.10:FF:000358">
    <property type="entry name" value="RBR-type E3 ubiquitin transferase"/>
    <property type="match status" value="1"/>
</dbReference>
<sequence>MMAVGGVDVDWTDKLSESQREQYEEIEALQSILIDPGQFKLLSSPKDGPEVLFSMQLNVCVKTKDGGMSVEAWVPYEHDIAQAEHAVAAIPSNTRPQFARSDSGRHWHSSFHVQHLTPLCLQVTLPQGYPNDAAPIFTLSCLWLDSSQLTVLCQQLDRLWEGLATMPIIYTWIDWLEHSALEFLALTESVILTPYLDADSAWMGNRDPRALPECVDLDVSLNAMLQHHMQRDRQEFLKNNHECGICFDEKPGREFFRISDCHHHFCRECMTDYCNLHVGEGTVQQLHCPDNDCKFALPPVIIEAVLGNDEFQRWERLLLQKALDTMGDITWCPRCNNAVIKESEESLKLAHCTTCMYSFCTDCDDPWHQGQPCKDLEGQLKELKDNTKTKTSSSNEQKRLNMIAYLSKQTLKKISKPCPKCKVPIQKNLGCSLIHCTNCGAKMCYICGKNISQKSYEHFGQSCQLFTGDAYNIVAAPPIQQHNERDLEIREQLQNDPDAQQRMKLCPKCKQRNLKEKRNNHIKCWQCNSNFCYMCKTVIQGKIVEHFMNPLNTCQQHSDD</sequence>
<dbReference type="InterPro" id="IPR016135">
    <property type="entry name" value="UBQ-conjugating_enzyme/RWD"/>
</dbReference>
<dbReference type="InterPro" id="IPR002867">
    <property type="entry name" value="IBR_dom"/>
</dbReference>
<dbReference type="EMBL" id="CAIIXF020000009">
    <property type="protein sequence ID" value="CAH1793750.1"/>
    <property type="molecule type" value="Genomic_DNA"/>
</dbReference>
<name>A0A8J1UNI0_OWEFU</name>
<dbReference type="Pfam" id="PF05773">
    <property type="entry name" value="RWD"/>
    <property type="match status" value="1"/>
</dbReference>
<dbReference type="PROSITE" id="PS50089">
    <property type="entry name" value="ZF_RING_2"/>
    <property type="match status" value="1"/>
</dbReference>